<protein>
    <submittedName>
        <fullName evidence="3">Uncharacterized protein</fullName>
    </submittedName>
</protein>
<gene>
    <name evidence="3" type="ORF">BJ508DRAFT_335373</name>
</gene>
<dbReference type="EMBL" id="ML119879">
    <property type="protein sequence ID" value="RPA72109.1"/>
    <property type="molecule type" value="Genomic_DNA"/>
</dbReference>
<sequence length="112" mass="11290">MRFSLPLLLLPTLALSQVLTSTTSTTSSSVASSTPGFNSPARVAQEDTGSDDASKKVPTLLDATGTPMDTDDAAAGEKIPGGNGNDGRSEGSKLGMSSVAALVVFAGAFVWI</sequence>
<feature type="compositionally biased region" description="Low complexity" evidence="1">
    <location>
        <begin position="22"/>
        <end position="34"/>
    </location>
</feature>
<accession>A0A3N4HCP7</accession>
<reference evidence="3 4" key="1">
    <citation type="journal article" date="2018" name="Nat. Ecol. Evol.">
        <title>Pezizomycetes genomes reveal the molecular basis of ectomycorrhizal truffle lifestyle.</title>
        <authorList>
            <person name="Murat C."/>
            <person name="Payen T."/>
            <person name="Noel B."/>
            <person name="Kuo A."/>
            <person name="Morin E."/>
            <person name="Chen J."/>
            <person name="Kohler A."/>
            <person name="Krizsan K."/>
            <person name="Balestrini R."/>
            <person name="Da Silva C."/>
            <person name="Montanini B."/>
            <person name="Hainaut M."/>
            <person name="Levati E."/>
            <person name="Barry K.W."/>
            <person name="Belfiori B."/>
            <person name="Cichocki N."/>
            <person name="Clum A."/>
            <person name="Dockter R.B."/>
            <person name="Fauchery L."/>
            <person name="Guy J."/>
            <person name="Iotti M."/>
            <person name="Le Tacon F."/>
            <person name="Lindquist E.A."/>
            <person name="Lipzen A."/>
            <person name="Malagnac F."/>
            <person name="Mello A."/>
            <person name="Molinier V."/>
            <person name="Miyauchi S."/>
            <person name="Poulain J."/>
            <person name="Riccioni C."/>
            <person name="Rubini A."/>
            <person name="Sitrit Y."/>
            <person name="Splivallo R."/>
            <person name="Traeger S."/>
            <person name="Wang M."/>
            <person name="Zifcakova L."/>
            <person name="Wipf D."/>
            <person name="Zambonelli A."/>
            <person name="Paolocci F."/>
            <person name="Nowrousian M."/>
            <person name="Ottonello S."/>
            <person name="Baldrian P."/>
            <person name="Spatafora J.W."/>
            <person name="Henrissat B."/>
            <person name="Nagy L.G."/>
            <person name="Aury J.M."/>
            <person name="Wincker P."/>
            <person name="Grigoriev I.V."/>
            <person name="Bonfante P."/>
            <person name="Martin F.M."/>
        </authorList>
    </citation>
    <scope>NUCLEOTIDE SEQUENCE [LARGE SCALE GENOMIC DNA]</scope>
    <source>
        <strain evidence="3 4">RN42</strain>
    </source>
</reference>
<feature type="chain" id="PRO_5018168871" evidence="2">
    <location>
        <begin position="17"/>
        <end position="112"/>
    </location>
</feature>
<proteinExistence type="predicted"/>
<feature type="signal peptide" evidence="2">
    <location>
        <begin position="1"/>
        <end position="16"/>
    </location>
</feature>
<keyword evidence="2" id="KW-0732">Signal</keyword>
<keyword evidence="4" id="KW-1185">Reference proteome</keyword>
<evidence type="ECO:0000313" key="4">
    <source>
        <dbReference type="Proteomes" id="UP000275078"/>
    </source>
</evidence>
<dbReference type="Proteomes" id="UP000275078">
    <property type="component" value="Unassembled WGS sequence"/>
</dbReference>
<dbReference type="AlphaFoldDB" id="A0A3N4HCP7"/>
<feature type="region of interest" description="Disordered" evidence="1">
    <location>
        <begin position="22"/>
        <end position="92"/>
    </location>
</feature>
<evidence type="ECO:0000256" key="2">
    <source>
        <dbReference type="SAM" id="SignalP"/>
    </source>
</evidence>
<evidence type="ECO:0000256" key="1">
    <source>
        <dbReference type="SAM" id="MobiDB-lite"/>
    </source>
</evidence>
<name>A0A3N4HCP7_ASCIM</name>
<evidence type="ECO:0000313" key="3">
    <source>
        <dbReference type="EMBL" id="RPA72109.1"/>
    </source>
</evidence>
<organism evidence="3 4">
    <name type="scientific">Ascobolus immersus RN42</name>
    <dbReference type="NCBI Taxonomy" id="1160509"/>
    <lineage>
        <taxon>Eukaryota</taxon>
        <taxon>Fungi</taxon>
        <taxon>Dikarya</taxon>
        <taxon>Ascomycota</taxon>
        <taxon>Pezizomycotina</taxon>
        <taxon>Pezizomycetes</taxon>
        <taxon>Pezizales</taxon>
        <taxon>Ascobolaceae</taxon>
        <taxon>Ascobolus</taxon>
    </lineage>
</organism>